<dbReference type="GO" id="GO:0005737">
    <property type="term" value="C:cytoplasm"/>
    <property type="evidence" value="ECO:0007669"/>
    <property type="project" value="TreeGrafter"/>
</dbReference>
<dbReference type="Gene3D" id="3.40.50.880">
    <property type="match status" value="1"/>
</dbReference>
<dbReference type="RefSeq" id="WP_071619569.1">
    <property type="nucleotide sequence ID" value="NZ_MINN01000106.1"/>
</dbReference>
<dbReference type="OrthoDB" id="9800516at2"/>
<evidence type="ECO:0000313" key="3">
    <source>
        <dbReference type="Proteomes" id="UP000182062"/>
    </source>
</evidence>
<proteinExistence type="predicted"/>
<dbReference type="PANTHER" id="PTHR48094:SF12">
    <property type="entry name" value="PARKINSON DISEASE PROTEIN 7 HOMOLOG"/>
    <property type="match status" value="1"/>
</dbReference>
<protein>
    <submittedName>
        <fullName evidence="2">4-methyl-5(B-hydroxyethyl)-thiazole monophosphate biosynthesis protein</fullName>
    </submittedName>
</protein>
<dbReference type="InterPro" id="IPR029062">
    <property type="entry name" value="Class_I_gatase-like"/>
</dbReference>
<dbReference type="EMBL" id="MINN01000106">
    <property type="protein sequence ID" value="OIU70440.1"/>
    <property type="molecule type" value="Genomic_DNA"/>
</dbReference>
<accession>A0A1J6WEY2</accession>
<dbReference type="PANTHER" id="PTHR48094">
    <property type="entry name" value="PROTEIN/NUCLEIC ACID DEGLYCASE DJ-1-RELATED"/>
    <property type="match status" value="1"/>
</dbReference>
<dbReference type="AlphaFoldDB" id="A0A1J6WEY2"/>
<keyword evidence="3" id="KW-1185">Reference proteome</keyword>
<dbReference type="SUPFAM" id="SSF52317">
    <property type="entry name" value="Class I glutamine amidotransferase-like"/>
    <property type="match status" value="1"/>
</dbReference>
<dbReference type="InterPro" id="IPR002818">
    <property type="entry name" value="DJ-1/PfpI"/>
</dbReference>
<dbReference type="Pfam" id="PF01965">
    <property type="entry name" value="DJ-1_PfpI"/>
    <property type="match status" value="1"/>
</dbReference>
<sequence length="181" mass="19370">MKKAATAVLLYPQFSEYELSVALSIFMQGGKPVVTAGIEGGAVRGEGGLNCIPDVTIDNLDHEEIDSLILPGCMDIMKAAGDERLIHFLKEIESRMTVIAAISSSPLLLAQAGLLKGKKYTVGLNEQARDASGVFEKENYSNELVIVDGKIITARGRGFIEFGTVVGDALGLSFDDGWYKG</sequence>
<dbReference type="InterPro" id="IPR050325">
    <property type="entry name" value="Prot/Nucl_acid_deglycase"/>
</dbReference>
<evidence type="ECO:0000313" key="2">
    <source>
        <dbReference type="EMBL" id="OIU70440.1"/>
    </source>
</evidence>
<comment type="caution">
    <text evidence="2">The sequence shown here is derived from an EMBL/GenBank/DDBJ whole genome shotgun (WGS) entry which is preliminary data.</text>
</comment>
<organism evidence="2 3">
    <name type="scientific">Rossellomorea aquimaris</name>
    <dbReference type="NCBI Taxonomy" id="189382"/>
    <lineage>
        <taxon>Bacteria</taxon>
        <taxon>Bacillati</taxon>
        <taxon>Bacillota</taxon>
        <taxon>Bacilli</taxon>
        <taxon>Bacillales</taxon>
        <taxon>Bacillaceae</taxon>
        <taxon>Rossellomorea</taxon>
    </lineage>
</organism>
<evidence type="ECO:0000259" key="1">
    <source>
        <dbReference type="Pfam" id="PF01965"/>
    </source>
</evidence>
<gene>
    <name evidence="2" type="ORF">BHE18_12060</name>
</gene>
<name>A0A1J6WEY2_9BACI</name>
<dbReference type="Proteomes" id="UP000182062">
    <property type="component" value="Unassembled WGS sequence"/>
</dbReference>
<reference evidence="2 3" key="1">
    <citation type="submission" date="2016-09" db="EMBL/GenBank/DDBJ databases">
        <title>Bacillus aquimaris SAMM genome sequence reveals colonization and biosurfactant production capacities.</title>
        <authorList>
            <person name="Waghmode S.R."/>
            <person name="Suryavanshi M.V."/>
        </authorList>
    </citation>
    <scope>NUCLEOTIDE SEQUENCE [LARGE SCALE GENOMIC DNA]</scope>
    <source>
        <strain evidence="2 3">SAMM</strain>
    </source>
</reference>
<feature type="domain" description="DJ-1/PfpI" evidence="1">
    <location>
        <begin position="7"/>
        <end position="163"/>
    </location>
</feature>